<comment type="caution">
    <text evidence="1">The sequence shown here is derived from an EMBL/GenBank/DDBJ whole genome shotgun (WGS) entry which is preliminary data.</text>
</comment>
<dbReference type="Pfam" id="PF08284">
    <property type="entry name" value="RVP_2"/>
    <property type="match status" value="1"/>
</dbReference>
<feature type="non-terminal residue" evidence="1">
    <location>
        <position position="1"/>
    </location>
</feature>
<organism evidence="1 2">
    <name type="scientific">Mucuna pruriens</name>
    <name type="common">Velvet bean</name>
    <name type="synonym">Dolichos pruriens</name>
    <dbReference type="NCBI Taxonomy" id="157652"/>
    <lineage>
        <taxon>Eukaryota</taxon>
        <taxon>Viridiplantae</taxon>
        <taxon>Streptophyta</taxon>
        <taxon>Embryophyta</taxon>
        <taxon>Tracheophyta</taxon>
        <taxon>Spermatophyta</taxon>
        <taxon>Magnoliopsida</taxon>
        <taxon>eudicotyledons</taxon>
        <taxon>Gunneridae</taxon>
        <taxon>Pentapetalae</taxon>
        <taxon>rosids</taxon>
        <taxon>fabids</taxon>
        <taxon>Fabales</taxon>
        <taxon>Fabaceae</taxon>
        <taxon>Papilionoideae</taxon>
        <taxon>50 kb inversion clade</taxon>
        <taxon>NPAAA clade</taxon>
        <taxon>indigoferoid/millettioid clade</taxon>
        <taxon>Phaseoleae</taxon>
        <taxon>Mucuna</taxon>
    </lineage>
</organism>
<proteinExistence type="predicted"/>
<name>A0A371G381_MUCPR</name>
<dbReference type="Proteomes" id="UP000257109">
    <property type="component" value="Unassembled WGS sequence"/>
</dbReference>
<evidence type="ECO:0000313" key="2">
    <source>
        <dbReference type="Proteomes" id="UP000257109"/>
    </source>
</evidence>
<accession>A0A371G381</accession>
<keyword evidence="2" id="KW-1185">Reference proteome</keyword>
<reference evidence="1" key="1">
    <citation type="submission" date="2018-05" db="EMBL/GenBank/DDBJ databases">
        <title>Draft genome of Mucuna pruriens seed.</title>
        <authorList>
            <person name="Nnadi N.E."/>
            <person name="Vos R."/>
            <person name="Hasami M.H."/>
            <person name="Devisetty U.K."/>
            <person name="Aguiy J.C."/>
        </authorList>
    </citation>
    <scope>NUCLEOTIDE SEQUENCE [LARGE SCALE GENOMIC DNA]</scope>
    <source>
        <strain evidence="1">JCA_2017</strain>
    </source>
</reference>
<dbReference type="OrthoDB" id="1166010at2759"/>
<protein>
    <submittedName>
        <fullName evidence="1">Uncharacterized protein</fullName>
    </submittedName>
</protein>
<dbReference type="AlphaFoldDB" id="A0A371G381"/>
<sequence length="154" mass="17529">MSLLKLHVSSLKYDLIVDTPANTLVITSSVYLQCPLTMRNRNFLVDLISFPLSQLDVIVRLWLSLDLTFKIIVNAMKIRAILLLKQGILKENAQAYLMLSSLNVKKDMVSSDVLVMKDFQKVFPKDMSSLPLEDKTQSIAPYKMTPLELVELKK</sequence>
<evidence type="ECO:0000313" key="1">
    <source>
        <dbReference type="EMBL" id="RDX84813.1"/>
    </source>
</evidence>
<gene>
    <name evidence="1" type="ORF">CR513_34082</name>
</gene>
<dbReference type="EMBL" id="QJKJ01006945">
    <property type="protein sequence ID" value="RDX84813.1"/>
    <property type="molecule type" value="Genomic_DNA"/>
</dbReference>